<reference evidence="1 2" key="1">
    <citation type="submission" date="2021-06" db="EMBL/GenBank/DDBJ databases">
        <title>Caerostris extrusa draft genome.</title>
        <authorList>
            <person name="Kono N."/>
            <person name="Arakawa K."/>
        </authorList>
    </citation>
    <scope>NUCLEOTIDE SEQUENCE [LARGE SCALE GENOMIC DNA]</scope>
</reference>
<comment type="caution">
    <text evidence="1">The sequence shown here is derived from an EMBL/GenBank/DDBJ whole genome shotgun (WGS) entry which is preliminary data.</text>
</comment>
<evidence type="ECO:0000313" key="2">
    <source>
        <dbReference type="Proteomes" id="UP001054945"/>
    </source>
</evidence>
<dbReference type="Proteomes" id="UP001054945">
    <property type="component" value="Unassembled WGS sequence"/>
</dbReference>
<accession>A0AAV4UVW2</accession>
<dbReference type="AlphaFoldDB" id="A0AAV4UVW2"/>
<keyword evidence="2" id="KW-1185">Reference proteome</keyword>
<organism evidence="1 2">
    <name type="scientific">Caerostris extrusa</name>
    <name type="common">Bark spider</name>
    <name type="synonym">Caerostris bankana</name>
    <dbReference type="NCBI Taxonomy" id="172846"/>
    <lineage>
        <taxon>Eukaryota</taxon>
        <taxon>Metazoa</taxon>
        <taxon>Ecdysozoa</taxon>
        <taxon>Arthropoda</taxon>
        <taxon>Chelicerata</taxon>
        <taxon>Arachnida</taxon>
        <taxon>Araneae</taxon>
        <taxon>Araneomorphae</taxon>
        <taxon>Entelegynae</taxon>
        <taxon>Araneoidea</taxon>
        <taxon>Araneidae</taxon>
        <taxon>Caerostris</taxon>
    </lineage>
</organism>
<gene>
    <name evidence="1" type="ORF">CEXT_8671</name>
</gene>
<proteinExistence type="predicted"/>
<name>A0AAV4UVW2_CAEEX</name>
<protein>
    <submittedName>
        <fullName evidence="1">Uncharacterized protein</fullName>
    </submittedName>
</protein>
<dbReference type="EMBL" id="BPLR01013566">
    <property type="protein sequence ID" value="GIY62036.1"/>
    <property type="molecule type" value="Genomic_DNA"/>
</dbReference>
<evidence type="ECO:0000313" key="1">
    <source>
        <dbReference type="EMBL" id="GIY62036.1"/>
    </source>
</evidence>
<sequence length="84" mass="9530">MEFNGSENSPVNHCSPNRKAYTEPILPKVNLIASLAETLGRFTASSFHSYSSFILIREKRMEKEIGKKEKKKGNKSILYRASSH</sequence>